<feature type="non-terminal residue" evidence="1">
    <location>
        <position position="98"/>
    </location>
</feature>
<proteinExistence type="predicted"/>
<reference evidence="1" key="1">
    <citation type="journal article" date="2014" name="Front. Microbiol.">
        <title>High frequency of phylogenetically diverse reductive dehalogenase-homologous genes in deep subseafloor sedimentary metagenomes.</title>
        <authorList>
            <person name="Kawai M."/>
            <person name="Futagami T."/>
            <person name="Toyoda A."/>
            <person name="Takaki Y."/>
            <person name="Nishi S."/>
            <person name="Hori S."/>
            <person name="Arai W."/>
            <person name="Tsubouchi T."/>
            <person name="Morono Y."/>
            <person name="Uchiyama I."/>
            <person name="Ito T."/>
            <person name="Fujiyama A."/>
            <person name="Inagaki F."/>
            <person name="Takami H."/>
        </authorList>
    </citation>
    <scope>NUCLEOTIDE SEQUENCE</scope>
    <source>
        <strain evidence="1">Expedition CK06-06</strain>
    </source>
</reference>
<gene>
    <name evidence="1" type="ORF">S12H4_60822</name>
</gene>
<evidence type="ECO:0000313" key="1">
    <source>
        <dbReference type="EMBL" id="GAJ16581.1"/>
    </source>
</evidence>
<dbReference type="AlphaFoldDB" id="X1VLC2"/>
<name>X1VLC2_9ZZZZ</name>
<protein>
    <submittedName>
        <fullName evidence="1">Uncharacterized protein</fullName>
    </submittedName>
</protein>
<comment type="caution">
    <text evidence="1">The sequence shown here is derived from an EMBL/GenBank/DDBJ whole genome shotgun (WGS) entry which is preliminary data.</text>
</comment>
<dbReference type="EMBL" id="BARW01040146">
    <property type="protein sequence ID" value="GAJ16581.1"/>
    <property type="molecule type" value="Genomic_DNA"/>
</dbReference>
<sequence length="98" mass="11613">MLKAQKKSSLDNAEYVIAGINFFPFKEGCCDTLIVDPPFSFYCRFKWILNLVTISRKKVILSHPQVNLKIPKFDRELFFINSKSIFLRLWWVFTKGEF</sequence>
<accession>X1VLC2</accession>
<organism evidence="1">
    <name type="scientific">marine sediment metagenome</name>
    <dbReference type="NCBI Taxonomy" id="412755"/>
    <lineage>
        <taxon>unclassified sequences</taxon>
        <taxon>metagenomes</taxon>
        <taxon>ecological metagenomes</taxon>
    </lineage>
</organism>